<dbReference type="InterPro" id="IPR010917">
    <property type="entry name" value="TonB_rcpt_CS"/>
</dbReference>
<keyword evidence="3 11" id="KW-1134">Transmembrane beta strand</keyword>
<evidence type="ECO:0000256" key="10">
    <source>
        <dbReference type="ARBA" id="ARBA00023237"/>
    </source>
</evidence>
<keyword evidence="13" id="KW-0675">Receptor</keyword>
<keyword evidence="7" id="KW-0406">Ion transport</keyword>
<dbReference type="InterPro" id="IPR036942">
    <property type="entry name" value="Beta-barrel_TonB_sf"/>
</dbReference>
<dbReference type="RefSeq" id="WP_345371391.1">
    <property type="nucleotide sequence ID" value="NZ_BAABJX010000029.1"/>
</dbReference>
<evidence type="ECO:0000256" key="3">
    <source>
        <dbReference type="ARBA" id="ARBA00022452"/>
    </source>
</evidence>
<name>A0ABP9D9U9_9BACT</name>
<evidence type="ECO:0000256" key="6">
    <source>
        <dbReference type="ARBA" id="ARBA00023004"/>
    </source>
</evidence>
<evidence type="ECO:0000256" key="7">
    <source>
        <dbReference type="ARBA" id="ARBA00023065"/>
    </source>
</evidence>
<comment type="similarity">
    <text evidence="11">Belongs to the TonB-dependent receptor family.</text>
</comment>
<sequence length="552" mass="61987">MTLPGSEAVGGAVNFITYRAPADFSGKVSVQGDSYGYQRIDARVGTTINDRLGINVGGYVARRQDGFLDHSDFHKGIFTLALDYKLGDNTTLESNTTYMKYQSDMGSSVDSADFADRVFESQHTFTERTLETFRTKVQLAHQWNEQQATTATVYFRHNIMGQIPSYRIRNNWTNPAVATGEINEARFQGYGAVLQHKQTYETAAGKVNIRTGLSMDYSPTSNWAKFIEVERNEAGKYVGYTATDSLLTQYDVLLRNTGAYAQMEWKPVEKLQLVAALRYDHFHYDYNNHLGEQAFSGAPDAINTFQAWTPKLGLTYSFSERIGAYANYSRGMVPPQVSELYRGVQVPVLVPSLYDNYEAGGWFSLPQQLGFVDLSVYQLNGFNEIISVLQEDGSFQNENVGSTEHKGIEYTIKLFPIESLGIRFGGTHSVHRFFDFNNGVSDLSDNEMSAAPDFVGNAEVTYRPSFLPGARIALEWQRVGEYYMNDSNEDIYEGYHLFNLRAGYTWKGVELWANLMNVGDTMYATKAGKSSWGTSYVVGTPRNINVGVGYKF</sequence>
<evidence type="ECO:0000256" key="4">
    <source>
        <dbReference type="ARBA" id="ARBA00022496"/>
    </source>
</evidence>
<evidence type="ECO:0000256" key="1">
    <source>
        <dbReference type="ARBA" id="ARBA00004571"/>
    </source>
</evidence>
<keyword evidence="9 11" id="KW-0472">Membrane</keyword>
<feature type="domain" description="TonB-dependent receptor-like beta-barrel" evidence="12">
    <location>
        <begin position="86"/>
        <end position="518"/>
    </location>
</feature>
<dbReference type="Pfam" id="PF00593">
    <property type="entry name" value="TonB_dep_Rec_b-barrel"/>
    <property type="match status" value="1"/>
</dbReference>
<proteinExistence type="inferred from homology"/>
<dbReference type="SUPFAM" id="SSF56935">
    <property type="entry name" value="Porins"/>
    <property type="match status" value="1"/>
</dbReference>
<evidence type="ECO:0000256" key="11">
    <source>
        <dbReference type="PROSITE-ProRule" id="PRU01360"/>
    </source>
</evidence>
<protein>
    <submittedName>
        <fullName evidence="13">TonB-dependent receptor</fullName>
    </submittedName>
</protein>
<dbReference type="PANTHER" id="PTHR32552">
    <property type="entry name" value="FERRICHROME IRON RECEPTOR-RELATED"/>
    <property type="match status" value="1"/>
</dbReference>
<evidence type="ECO:0000313" key="14">
    <source>
        <dbReference type="Proteomes" id="UP001500298"/>
    </source>
</evidence>
<dbReference type="EMBL" id="BAABJX010000029">
    <property type="protein sequence ID" value="GAA4834538.1"/>
    <property type="molecule type" value="Genomic_DNA"/>
</dbReference>
<evidence type="ECO:0000313" key="13">
    <source>
        <dbReference type="EMBL" id="GAA4834538.1"/>
    </source>
</evidence>
<dbReference type="InterPro" id="IPR000531">
    <property type="entry name" value="Beta-barrel_TonB"/>
</dbReference>
<keyword evidence="5 11" id="KW-0812">Transmembrane</keyword>
<evidence type="ECO:0000256" key="8">
    <source>
        <dbReference type="ARBA" id="ARBA00023077"/>
    </source>
</evidence>
<reference evidence="14" key="1">
    <citation type="journal article" date="2019" name="Int. J. Syst. Evol. Microbiol.">
        <title>The Global Catalogue of Microorganisms (GCM) 10K type strain sequencing project: providing services to taxonomists for standard genome sequencing and annotation.</title>
        <authorList>
            <consortium name="The Broad Institute Genomics Platform"/>
            <consortium name="The Broad Institute Genome Sequencing Center for Infectious Disease"/>
            <person name="Wu L."/>
            <person name="Ma J."/>
        </authorList>
    </citation>
    <scope>NUCLEOTIDE SEQUENCE [LARGE SCALE GENOMIC DNA]</scope>
    <source>
        <strain evidence="14">JCM 18326</strain>
    </source>
</reference>
<evidence type="ECO:0000256" key="5">
    <source>
        <dbReference type="ARBA" id="ARBA00022692"/>
    </source>
</evidence>
<evidence type="ECO:0000259" key="12">
    <source>
        <dbReference type="Pfam" id="PF00593"/>
    </source>
</evidence>
<evidence type="ECO:0000256" key="2">
    <source>
        <dbReference type="ARBA" id="ARBA00022448"/>
    </source>
</evidence>
<dbReference type="Gene3D" id="2.40.170.20">
    <property type="entry name" value="TonB-dependent receptor, beta-barrel domain"/>
    <property type="match status" value="1"/>
</dbReference>
<evidence type="ECO:0000256" key="9">
    <source>
        <dbReference type="ARBA" id="ARBA00023136"/>
    </source>
</evidence>
<keyword evidence="14" id="KW-1185">Reference proteome</keyword>
<organism evidence="13 14">
    <name type="scientific">Algivirga pacifica</name>
    <dbReference type="NCBI Taxonomy" id="1162670"/>
    <lineage>
        <taxon>Bacteria</taxon>
        <taxon>Pseudomonadati</taxon>
        <taxon>Bacteroidota</taxon>
        <taxon>Cytophagia</taxon>
        <taxon>Cytophagales</taxon>
        <taxon>Flammeovirgaceae</taxon>
        <taxon>Algivirga</taxon>
    </lineage>
</organism>
<keyword evidence="2 11" id="KW-0813">Transport</keyword>
<keyword evidence="10 11" id="KW-0998">Cell outer membrane</keyword>
<gene>
    <name evidence="13" type="ORF">GCM10023331_19750</name>
</gene>
<dbReference type="InterPro" id="IPR039426">
    <property type="entry name" value="TonB-dep_rcpt-like"/>
</dbReference>
<dbReference type="Proteomes" id="UP001500298">
    <property type="component" value="Unassembled WGS sequence"/>
</dbReference>
<comment type="subcellular location">
    <subcellularLocation>
        <location evidence="1 11">Cell outer membrane</location>
        <topology evidence="1 11">Multi-pass membrane protein</topology>
    </subcellularLocation>
</comment>
<dbReference type="PANTHER" id="PTHR32552:SF81">
    <property type="entry name" value="TONB-DEPENDENT OUTER MEMBRANE RECEPTOR"/>
    <property type="match status" value="1"/>
</dbReference>
<accession>A0ABP9D9U9</accession>
<keyword evidence="8" id="KW-0798">TonB box</keyword>
<dbReference type="PROSITE" id="PS01156">
    <property type="entry name" value="TONB_DEPENDENT_REC_2"/>
    <property type="match status" value="1"/>
</dbReference>
<dbReference type="PROSITE" id="PS52016">
    <property type="entry name" value="TONB_DEPENDENT_REC_3"/>
    <property type="match status" value="1"/>
</dbReference>
<keyword evidence="6" id="KW-0408">Iron</keyword>
<keyword evidence="4" id="KW-0410">Iron transport</keyword>
<comment type="caution">
    <text evidence="13">The sequence shown here is derived from an EMBL/GenBank/DDBJ whole genome shotgun (WGS) entry which is preliminary data.</text>
</comment>